<evidence type="ECO:0000256" key="4">
    <source>
        <dbReference type="ARBA" id="ARBA00022448"/>
    </source>
</evidence>
<comment type="subcellular location">
    <subcellularLocation>
        <location evidence="1">Cell inner membrane</location>
        <topology evidence="1">Multi-pass membrane protein</topology>
    </subcellularLocation>
</comment>
<keyword evidence="12" id="KW-1185">Reference proteome</keyword>
<dbReference type="PIRSF" id="PIRSF006603">
    <property type="entry name" value="DinF"/>
    <property type="match status" value="1"/>
</dbReference>
<evidence type="ECO:0000256" key="3">
    <source>
        <dbReference type="ARBA" id="ARBA00022106"/>
    </source>
</evidence>
<evidence type="ECO:0000313" key="11">
    <source>
        <dbReference type="EMBL" id="QYO79124.1"/>
    </source>
</evidence>
<feature type="transmembrane region" description="Helical" evidence="10">
    <location>
        <begin position="164"/>
        <end position="190"/>
    </location>
</feature>
<evidence type="ECO:0000256" key="5">
    <source>
        <dbReference type="ARBA" id="ARBA00022475"/>
    </source>
</evidence>
<protein>
    <recommendedName>
        <fullName evidence="3">Multidrug export protein MepA</fullName>
    </recommendedName>
</protein>
<feature type="transmembrane region" description="Helical" evidence="10">
    <location>
        <begin position="90"/>
        <end position="113"/>
    </location>
</feature>
<dbReference type="NCBIfam" id="TIGR00797">
    <property type="entry name" value="matE"/>
    <property type="match status" value="1"/>
</dbReference>
<feature type="transmembrane region" description="Helical" evidence="10">
    <location>
        <begin position="247"/>
        <end position="264"/>
    </location>
</feature>
<accession>A0ABX8WJQ7</accession>
<evidence type="ECO:0000256" key="1">
    <source>
        <dbReference type="ARBA" id="ARBA00004429"/>
    </source>
</evidence>
<feature type="transmembrane region" description="Helical" evidence="10">
    <location>
        <begin position="284"/>
        <end position="305"/>
    </location>
</feature>
<dbReference type="CDD" id="cd13143">
    <property type="entry name" value="MATE_MepA_like"/>
    <property type="match status" value="1"/>
</dbReference>
<feature type="transmembrane region" description="Helical" evidence="10">
    <location>
        <begin position="419"/>
        <end position="439"/>
    </location>
</feature>
<feature type="transmembrane region" description="Helical" evidence="10">
    <location>
        <begin position="393"/>
        <end position="413"/>
    </location>
</feature>
<evidence type="ECO:0000256" key="6">
    <source>
        <dbReference type="ARBA" id="ARBA00022692"/>
    </source>
</evidence>
<organism evidence="11 12">
    <name type="scientific">Devosia salina</name>
    <dbReference type="NCBI Taxonomy" id="2860336"/>
    <lineage>
        <taxon>Bacteria</taxon>
        <taxon>Pseudomonadati</taxon>
        <taxon>Pseudomonadota</taxon>
        <taxon>Alphaproteobacteria</taxon>
        <taxon>Hyphomicrobiales</taxon>
        <taxon>Devosiaceae</taxon>
        <taxon>Devosia</taxon>
    </lineage>
</organism>
<dbReference type="InterPro" id="IPR051327">
    <property type="entry name" value="MATE_MepA_subfamily"/>
</dbReference>
<reference evidence="11 12" key="1">
    <citation type="submission" date="2021-08" db="EMBL/GenBank/DDBJ databases">
        <title>Devosia salina sp. nov., isolated from the South China Sea sediment.</title>
        <authorList>
            <person name="Zhou Z."/>
        </authorList>
    </citation>
    <scope>NUCLEOTIDE SEQUENCE [LARGE SCALE GENOMIC DNA]</scope>
    <source>
        <strain evidence="11 12">SCS-3</strain>
    </source>
</reference>
<dbReference type="PANTHER" id="PTHR43823:SF3">
    <property type="entry name" value="MULTIDRUG EXPORT PROTEIN MEPA"/>
    <property type="match status" value="1"/>
</dbReference>
<dbReference type="Pfam" id="PF01554">
    <property type="entry name" value="MatE"/>
    <property type="match status" value="2"/>
</dbReference>
<proteinExistence type="inferred from homology"/>
<dbReference type="PANTHER" id="PTHR43823">
    <property type="entry name" value="SPORULATION PROTEIN YKVU"/>
    <property type="match status" value="1"/>
</dbReference>
<feature type="transmembrane region" description="Helical" evidence="10">
    <location>
        <begin position="12"/>
        <end position="34"/>
    </location>
</feature>
<gene>
    <name evidence="11" type="ORF">K1X15_15580</name>
</gene>
<keyword evidence="8 10" id="KW-0472">Membrane</keyword>
<feature type="transmembrane region" description="Helical" evidence="10">
    <location>
        <begin position="54"/>
        <end position="78"/>
    </location>
</feature>
<dbReference type="Proteomes" id="UP000825799">
    <property type="component" value="Chromosome"/>
</dbReference>
<evidence type="ECO:0000256" key="2">
    <source>
        <dbReference type="ARBA" id="ARBA00008417"/>
    </source>
</evidence>
<dbReference type="InterPro" id="IPR048279">
    <property type="entry name" value="MdtK-like"/>
</dbReference>
<keyword evidence="7 10" id="KW-1133">Transmembrane helix</keyword>
<evidence type="ECO:0000256" key="8">
    <source>
        <dbReference type="ARBA" id="ARBA00023136"/>
    </source>
</evidence>
<name>A0ABX8WJQ7_9HYPH</name>
<dbReference type="InterPro" id="IPR045070">
    <property type="entry name" value="MATE_MepA-like"/>
</dbReference>
<feature type="transmembrane region" description="Helical" evidence="10">
    <location>
        <begin position="360"/>
        <end position="381"/>
    </location>
</feature>
<feature type="transmembrane region" description="Helical" evidence="10">
    <location>
        <begin position="196"/>
        <end position="215"/>
    </location>
</feature>
<dbReference type="InterPro" id="IPR002528">
    <property type="entry name" value="MATE_fam"/>
</dbReference>
<keyword evidence="9" id="KW-0046">Antibiotic resistance</keyword>
<evidence type="ECO:0000256" key="7">
    <source>
        <dbReference type="ARBA" id="ARBA00022989"/>
    </source>
</evidence>
<evidence type="ECO:0000256" key="9">
    <source>
        <dbReference type="ARBA" id="ARBA00023251"/>
    </source>
</evidence>
<dbReference type="EMBL" id="CP080590">
    <property type="protein sequence ID" value="QYO79124.1"/>
    <property type="molecule type" value="Genomic_DNA"/>
</dbReference>
<evidence type="ECO:0000256" key="10">
    <source>
        <dbReference type="SAM" id="Phobius"/>
    </source>
</evidence>
<keyword evidence="4" id="KW-0813">Transport</keyword>
<sequence length="454" mass="46850">MTSNRFTTGPIGRVFAMTAIPIVVVMATNGLLTVTDAIFLGLYVGPEALGAVTVIFPLVMLLMALGTMVSSGMASILARRLGAGDQEGARAIFAGAHGLGLLICGAAIAIFLLLGQDMVALAANGRADLAEMAHVYLLITVVCAPVAMLLGLNSDALRVEGRIGLMAGLSLGVSLGNIGLNFVFIGLLGLGVAGSALGTVVAQAVALMVVLGLRLRDKGPLGLQQFAFGQLGFGWARCLSLGAPQSLAFVGLSLITGLVIVMIQTHGAGAYDATVAAYGAVNRILSLSFLVLMGLGQALQAIVGNNIGAGRPDRSDAALRLALIVAFAFGLAVQSAAWIFRDEWGALFTDDPEVVAIVARILPLMTAAYCLTGPQVMLVNYFQAIGDARRTALLGLGRTYLLVLPSTALLPMVLGETGIWLASPVAEILLLGLLALVLAQSARSQNRRLGLFMG</sequence>
<keyword evidence="5" id="KW-1003">Cell membrane</keyword>
<feature type="transmembrane region" description="Helical" evidence="10">
    <location>
        <begin position="133"/>
        <end position="152"/>
    </location>
</feature>
<evidence type="ECO:0000313" key="12">
    <source>
        <dbReference type="Proteomes" id="UP000825799"/>
    </source>
</evidence>
<keyword evidence="6 10" id="KW-0812">Transmembrane</keyword>
<comment type="similarity">
    <text evidence="2">Belongs to the multi antimicrobial extrusion (MATE) (TC 2.A.66.1) family. MepA subfamily.</text>
</comment>
<feature type="transmembrane region" description="Helical" evidence="10">
    <location>
        <begin position="317"/>
        <end position="340"/>
    </location>
</feature>